<dbReference type="Proteomes" id="UP000313849">
    <property type="component" value="Unassembled WGS sequence"/>
</dbReference>
<dbReference type="OrthoDB" id="7374754at2"/>
<dbReference type="EMBL" id="VENP01000051">
    <property type="protein sequence ID" value="TNU73332.1"/>
    <property type="molecule type" value="Genomic_DNA"/>
</dbReference>
<comment type="similarity">
    <text evidence="2">Belongs to the bacterial solute-binding protein SsuA/TauA family.</text>
</comment>
<dbReference type="InterPro" id="IPR015168">
    <property type="entry name" value="SsuA/THI5"/>
</dbReference>
<feature type="signal peptide" evidence="7">
    <location>
        <begin position="1"/>
        <end position="26"/>
    </location>
</feature>
<evidence type="ECO:0000256" key="2">
    <source>
        <dbReference type="ARBA" id="ARBA00010742"/>
    </source>
</evidence>
<protein>
    <recommendedName>
        <fullName evidence="6">Putative aliphatic sulfonates-binding protein</fullName>
    </recommendedName>
</protein>
<dbReference type="FunFam" id="3.40.190.10:FF:000050">
    <property type="entry name" value="Sulfonate ABC transporter substrate-binding protein"/>
    <property type="match status" value="1"/>
</dbReference>
<dbReference type="SUPFAM" id="SSF53850">
    <property type="entry name" value="Periplasmic binding protein-like II"/>
    <property type="match status" value="1"/>
</dbReference>
<accession>A0A5C5BBA1</accession>
<dbReference type="PANTHER" id="PTHR30024:SF21">
    <property type="entry name" value="ABC TRANSPORTER SUBSTRATE-BINDING PROTEIN"/>
    <property type="match status" value="1"/>
</dbReference>
<dbReference type="AlphaFoldDB" id="A0A5C5BBA1"/>
<dbReference type="InterPro" id="IPR010067">
    <property type="entry name" value="ABC_SsuA_sub-bd"/>
</dbReference>
<organism evidence="9 10">
    <name type="scientific">Miniimonas arenae</name>
    <dbReference type="NCBI Taxonomy" id="676201"/>
    <lineage>
        <taxon>Bacteria</taxon>
        <taxon>Bacillati</taxon>
        <taxon>Actinomycetota</taxon>
        <taxon>Actinomycetes</taxon>
        <taxon>Micrococcales</taxon>
        <taxon>Beutenbergiaceae</taxon>
        <taxon>Miniimonas</taxon>
    </lineage>
</organism>
<evidence type="ECO:0000256" key="6">
    <source>
        <dbReference type="ARBA" id="ARBA00070228"/>
    </source>
</evidence>
<evidence type="ECO:0000313" key="10">
    <source>
        <dbReference type="Proteomes" id="UP000313849"/>
    </source>
</evidence>
<dbReference type="RefSeq" id="WP_139987385.1">
    <property type="nucleotide sequence ID" value="NZ_VENP01000051.1"/>
</dbReference>
<dbReference type="Gene3D" id="3.40.190.10">
    <property type="entry name" value="Periplasmic binding protein-like II"/>
    <property type="match status" value="2"/>
</dbReference>
<proteinExistence type="inferred from homology"/>
<comment type="subcellular location">
    <subcellularLocation>
        <location evidence="1">Periplasm</location>
    </subcellularLocation>
</comment>
<feature type="chain" id="PRO_5022938759" description="Putative aliphatic sulfonates-binding protein" evidence="7">
    <location>
        <begin position="27"/>
        <end position="367"/>
    </location>
</feature>
<feature type="domain" description="Solute-binding protein family 3/N-terminal" evidence="8">
    <location>
        <begin position="68"/>
        <end position="282"/>
    </location>
</feature>
<dbReference type="GO" id="GO:0016020">
    <property type="term" value="C:membrane"/>
    <property type="evidence" value="ECO:0007669"/>
    <property type="project" value="InterPro"/>
</dbReference>
<evidence type="ECO:0000256" key="4">
    <source>
        <dbReference type="ARBA" id="ARBA00022729"/>
    </source>
</evidence>
<evidence type="ECO:0000259" key="8">
    <source>
        <dbReference type="SMART" id="SM00062"/>
    </source>
</evidence>
<keyword evidence="3" id="KW-0813">Transport</keyword>
<reference evidence="9 10" key="1">
    <citation type="submission" date="2019-06" db="EMBL/GenBank/DDBJ databases">
        <title>Draft genome sequence of Miniimonas arenae KCTC 19750T isolated from sea sand.</title>
        <authorList>
            <person name="Park S.-J."/>
        </authorList>
    </citation>
    <scope>NUCLEOTIDE SEQUENCE [LARGE SCALE GENOMIC DNA]</scope>
    <source>
        <strain evidence="9 10">KCTC 19750</strain>
    </source>
</reference>
<evidence type="ECO:0000256" key="7">
    <source>
        <dbReference type="SAM" id="SignalP"/>
    </source>
</evidence>
<evidence type="ECO:0000256" key="3">
    <source>
        <dbReference type="ARBA" id="ARBA00022448"/>
    </source>
</evidence>
<dbReference type="GO" id="GO:0042597">
    <property type="term" value="C:periplasmic space"/>
    <property type="evidence" value="ECO:0007669"/>
    <property type="project" value="UniProtKB-SubCell"/>
</dbReference>
<dbReference type="NCBIfam" id="TIGR01728">
    <property type="entry name" value="SsuA_fam"/>
    <property type="match status" value="1"/>
</dbReference>
<evidence type="ECO:0000313" key="9">
    <source>
        <dbReference type="EMBL" id="TNU73332.1"/>
    </source>
</evidence>
<dbReference type="PANTHER" id="PTHR30024">
    <property type="entry name" value="ALIPHATIC SULFONATES-BINDING PROTEIN-RELATED"/>
    <property type="match status" value="1"/>
</dbReference>
<evidence type="ECO:0000256" key="1">
    <source>
        <dbReference type="ARBA" id="ARBA00004418"/>
    </source>
</evidence>
<dbReference type="GO" id="GO:0042626">
    <property type="term" value="F:ATPase-coupled transmembrane transporter activity"/>
    <property type="evidence" value="ECO:0007669"/>
    <property type="project" value="InterPro"/>
</dbReference>
<keyword evidence="10" id="KW-1185">Reference proteome</keyword>
<dbReference type="InterPro" id="IPR001638">
    <property type="entry name" value="Solute-binding_3/MltF_N"/>
</dbReference>
<keyword evidence="4 7" id="KW-0732">Signal</keyword>
<dbReference type="SMART" id="SM00062">
    <property type="entry name" value="PBPb"/>
    <property type="match status" value="1"/>
</dbReference>
<name>A0A5C5BBA1_9MICO</name>
<evidence type="ECO:0000256" key="5">
    <source>
        <dbReference type="ARBA" id="ARBA00055538"/>
    </source>
</evidence>
<comment type="caution">
    <text evidence="9">The sequence shown here is derived from an EMBL/GenBank/DDBJ whole genome shotgun (WGS) entry which is preliminary data.</text>
</comment>
<comment type="function">
    <text evidence="5">Part of a binding-protein-dependent transport system for aliphatic sulfonates. Putative binding protein.</text>
</comment>
<gene>
    <name evidence="9" type="ORF">FH969_11930</name>
</gene>
<sequence length="367" mass="37777">MTSPRLALRGLALVAGAALLLTGCVAGEGSDQADNAATDVADGATSDAATDAATDAADGAATEWSADTLSIDWATYNPLSLVVKENHYLEDTLGDAVTVEWVQSAGSNKANEALRAGAIDVGSTAGSAALLARANGSPIHTIAIYSQPEWSALVVPAGSDITSVADLKGESVAVTKGTDPYFFLLQALETAGLTADDITIQNLQHADGKAALENGSVDAWSGLDPLMAASEETAGSTLIYRNIDFNTYGFLNATQDFLDASPDLAQIVVDAYAKAQEWAAENPDELVNLLAEAAQIDPAVASTVITERTNLEVSQVPGQAQLDVLTIVAPILVSNGDVATQDAVDDALDALIDPTFAEKADPSTITE</sequence>
<dbReference type="Pfam" id="PF09084">
    <property type="entry name" value="NMT1"/>
    <property type="match status" value="1"/>
</dbReference>
<dbReference type="PROSITE" id="PS51257">
    <property type="entry name" value="PROKAR_LIPOPROTEIN"/>
    <property type="match status" value="1"/>
</dbReference>